<dbReference type="InterPro" id="IPR046953">
    <property type="entry name" value="Spore_GerAC-like_C"/>
</dbReference>
<evidence type="ECO:0000256" key="8">
    <source>
        <dbReference type="SAM" id="SignalP"/>
    </source>
</evidence>
<protein>
    <submittedName>
        <fullName evidence="11">Spore germination protein B3</fullName>
    </submittedName>
</protein>
<comment type="subcellular location">
    <subcellularLocation>
        <location evidence="1">Membrane</location>
        <topology evidence="1">Lipid-anchor</topology>
    </subcellularLocation>
</comment>
<name>A0ABN7TDR0_9BACL</name>
<keyword evidence="12" id="KW-1185">Reference proteome</keyword>
<evidence type="ECO:0000256" key="6">
    <source>
        <dbReference type="ARBA" id="ARBA00023139"/>
    </source>
</evidence>
<comment type="similarity">
    <text evidence="2">Belongs to the GerABKC lipoprotein family.</text>
</comment>
<evidence type="ECO:0000313" key="11">
    <source>
        <dbReference type="EMBL" id="CAG7626131.1"/>
    </source>
</evidence>
<feature type="domain" description="Spore germination GerAC-like C-terminal" evidence="9">
    <location>
        <begin position="208"/>
        <end position="375"/>
    </location>
</feature>
<dbReference type="PROSITE" id="PS51257">
    <property type="entry name" value="PROKAR_LIPOPROTEIN"/>
    <property type="match status" value="1"/>
</dbReference>
<keyword evidence="5" id="KW-0472">Membrane</keyword>
<dbReference type="InterPro" id="IPR057336">
    <property type="entry name" value="GerAC_N"/>
</dbReference>
<proteinExistence type="inferred from homology"/>
<keyword evidence="6" id="KW-0564">Palmitate</keyword>
<dbReference type="NCBIfam" id="TIGR02887">
    <property type="entry name" value="spore_ger_x_C"/>
    <property type="match status" value="1"/>
</dbReference>
<evidence type="ECO:0000256" key="7">
    <source>
        <dbReference type="ARBA" id="ARBA00023288"/>
    </source>
</evidence>
<keyword evidence="7" id="KW-0449">Lipoprotein</keyword>
<organism evidence="11 12">
    <name type="scientific">Paenibacillus allorhizosphaerae</name>
    <dbReference type="NCBI Taxonomy" id="2849866"/>
    <lineage>
        <taxon>Bacteria</taxon>
        <taxon>Bacillati</taxon>
        <taxon>Bacillota</taxon>
        <taxon>Bacilli</taxon>
        <taxon>Bacillales</taxon>
        <taxon>Paenibacillaceae</taxon>
        <taxon>Paenibacillus</taxon>
    </lineage>
</organism>
<dbReference type="Proteomes" id="UP000730618">
    <property type="component" value="Unassembled WGS sequence"/>
</dbReference>
<evidence type="ECO:0000256" key="1">
    <source>
        <dbReference type="ARBA" id="ARBA00004635"/>
    </source>
</evidence>
<keyword evidence="3" id="KW-0309">Germination</keyword>
<evidence type="ECO:0000256" key="4">
    <source>
        <dbReference type="ARBA" id="ARBA00022729"/>
    </source>
</evidence>
<evidence type="ECO:0000259" key="10">
    <source>
        <dbReference type="Pfam" id="PF25198"/>
    </source>
</evidence>
<accession>A0ABN7TDR0</accession>
<dbReference type="Pfam" id="PF25198">
    <property type="entry name" value="Spore_GerAC_N"/>
    <property type="match status" value="1"/>
</dbReference>
<feature type="chain" id="PRO_5045940977" evidence="8">
    <location>
        <begin position="22"/>
        <end position="385"/>
    </location>
</feature>
<reference evidence="11 12" key="1">
    <citation type="submission" date="2021-06" db="EMBL/GenBank/DDBJ databases">
        <authorList>
            <person name="Criscuolo A."/>
        </authorList>
    </citation>
    <scope>NUCLEOTIDE SEQUENCE [LARGE SCALE GENOMIC DNA]</scope>
    <source>
        <strain evidence="12">CIP 111802</strain>
    </source>
</reference>
<dbReference type="EMBL" id="CAJVCE010000003">
    <property type="protein sequence ID" value="CAG7626131.1"/>
    <property type="molecule type" value="Genomic_DNA"/>
</dbReference>
<feature type="signal peptide" evidence="8">
    <location>
        <begin position="1"/>
        <end position="21"/>
    </location>
</feature>
<dbReference type="PANTHER" id="PTHR35789:SF1">
    <property type="entry name" value="SPORE GERMINATION PROTEIN B3"/>
    <property type="match status" value="1"/>
</dbReference>
<dbReference type="PANTHER" id="PTHR35789">
    <property type="entry name" value="SPORE GERMINATION PROTEIN B3"/>
    <property type="match status" value="1"/>
</dbReference>
<evidence type="ECO:0000313" key="12">
    <source>
        <dbReference type="Proteomes" id="UP000730618"/>
    </source>
</evidence>
<dbReference type="Pfam" id="PF05504">
    <property type="entry name" value="Spore_GerAC"/>
    <property type="match status" value="1"/>
</dbReference>
<dbReference type="InterPro" id="IPR008844">
    <property type="entry name" value="Spore_GerAC-like"/>
</dbReference>
<evidence type="ECO:0000256" key="3">
    <source>
        <dbReference type="ARBA" id="ARBA00022544"/>
    </source>
</evidence>
<keyword evidence="4 8" id="KW-0732">Signal</keyword>
<evidence type="ECO:0000256" key="5">
    <source>
        <dbReference type="ARBA" id="ARBA00023136"/>
    </source>
</evidence>
<evidence type="ECO:0000259" key="9">
    <source>
        <dbReference type="Pfam" id="PF05504"/>
    </source>
</evidence>
<sequence length="385" mass="42345">MKSAGKLCIVLLLAVSVSTGCWDLREPNQLAFITGAAMDLTHDGQFEISSQIAIPAAIGGGQDNAGGAGNKKSFSVVTATGKNFMDAGQHLQSQLSRQLFYGHRQTILVGQRLAEYGVSSFIDMIIRNPQSEMRSMIYVVKGGDAKDLLSIEPIFDPFSATALVNEQASLNLIPYYYRIFLSDALSQGTQPLLPAVSLTASKKYVYVGSAILNKDNGLKLAGFLNPKESFYANWITGKQTGSIITSFIPQGNGTVSLRLQSLGRRIRLKKVNDRLQIDLRLTGKGTIVENNANLDPSQRKDLQIIQDELSQSTQKSIQQLVEKVQKQYKTDIFGFGEIVHRQNPEQWKTLKQDWGETFSQLQVAVKVELRCKDPGQTSSPIVGMP</sequence>
<evidence type="ECO:0000256" key="2">
    <source>
        <dbReference type="ARBA" id="ARBA00007886"/>
    </source>
</evidence>
<gene>
    <name evidence="11" type="primary">gerBC_2</name>
    <name evidence="11" type="ORF">PAECIP111802_01219</name>
</gene>
<dbReference type="RefSeq" id="WP_218097577.1">
    <property type="nucleotide sequence ID" value="NZ_CAJVCE010000003.1"/>
</dbReference>
<feature type="domain" description="Spore germination protein N-terminal" evidence="10">
    <location>
        <begin position="24"/>
        <end position="197"/>
    </location>
</feature>
<comment type="caution">
    <text evidence="11">The sequence shown here is derived from an EMBL/GenBank/DDBJ whole genome shotgun (WGS) entry which is preliminary data.</text>
</comment>